<dbReference type="GeneID" id="37143019"/>
<dbReference type="VEuPathDB" id="FungiDB:BO82DRAFT_423989"/>
<evidence type="ECO:0000259" key="7">
    <source>
        <dbReference type="Pfam" id="PF00550"/>
    </source>
</evidence>
<organism evidence="8 9">
    <name type="scientific">Aspergillus uvarum CBS 121591</name>
    <dbReference type="NCBI Taxonomy" id="1448315"/>
    <lineage>
        <taxon>Eukaryota</taxon>
        <taxon>Fungi</taxon>
        <taxon>Dikarya</taxon>
        <taxon>Ascomycota</taxon>
        <taxon>Pezizomycotina</taxon>
        <taxon>Eurotiomycetes</taxon>
        <taxon>Eurotiomycetidae</taxon>
        <taxon>Eurotiales</taxon>
        <taxon>Aspergillaceae</taxon>
        <taxon>Aspergillus</taxon>
        <taxon>Aspergillus subgen. Circumdati</taxon>
    </lineage>
</organism>
<keyword evidence="9" id="KW-1185">Reference proteome</keyword>
<dbReference type="STRING" id="1448315.A0A319DB39"/>
<dbReference type="PANTHER" id="PTHR43201">
    <property type="entry name" value="ACYL-COA SYNTHETASE"/>
    <property type="match status" value="1"/>
</dbReference>
<dbReference type="GO" id="GO:0006631">
    <property type="term" value="P:fatty acid metabolic process"/>
    <property type="evidence" value="ECO:0007669"/>
    <property type="project" value="TreeGrafter"/>
</dbReference>
<feature type="domain" description="Carrier" evidence="7">
    <location>
        <begin position="597"/>
        <end position="657"/>
    </location>
</feature>
<keyword evidence="4" id="KW-0436">Ligase</keyword>
<feature type="region of interest" description="Disordered" evidence="5">
    <location>
        <begin position="663"/>
        <end position="684"/>
    </location>
</feature>
<dbReference type="Pfam" id="PF00550">
    <property type="entry name" value="PP-binding"/>
    <property type="match status" value="1"/>
</dbReference>
<dbReference type="Proteomes" id="UP000248340">
    <property type="component" value="Unassembled WGS sequence"/>
</dbReference>
<sequence>MQLGMAPPLVVRSYPYRRGWDYLAEAIERFPDHLAVECVHQPARLYGLGREEGKHGRWSYRDLDNGISRLAGAFERLDLLTNSLIFVLLGNSLEHVLTTWTSYRLGCVHVSIHPNSLSNAAEARHLLDTVRTHRPSCRAAVIVQNAEAARRVDEIFPALECVKIVVDDEPTCAQPPAWASFSTLMQEDLANVQPARIFPVTPEISIFFSSGTTSLPKPCEFEVPVWLSSLASGSTFGDFAPGDRVMSLVPCSHSFGYMAQMFALTRGSTLVYPSYLTFDPRTTMDILGSETHQYLIIVSALIHAFVTADLHSQKLRPIDTVIFSGMALTSAAAIEFHASVRPSAIENVFGMTEGGFVSTGRVEGTRIQEISHESFVAAGQPMKDTQVKLCAPGSNEEIGPGVAGEVHVSSPATVRGYLGVSSDAFYVDSDGCAWYRTGDQAILNPKDGLLYPVGRYKDLIIRGGKNISPTAIEAVLNQDEAFHQLTPQAVALPDLVVGEVPAIVLNADIPPSEAQRIRQRILSEMGSIYLPDLVVSIQALGLEQYPRTSSGKIQKVKLAQLVRKYHEEELTKADGLLSTTIATPSTLVPGDVRSTMLHLWAAVLGITQDQLDLTAKLSERVDSITLMRAHSRATKRTGKTVPFAVWLAANSIEDQIAVLEAADSSPGSNSTPSSVNTSTVRSGPPELEDMVHLLGDASRLPATKALVEQNLTGCGLTWQDVEDVFPATDFQHIMRQAHLIENWEFWVCVHTEGYTSAQLRHALETTLTVHPMLRSFAVLDPTPEAPETLLVTVRHSPAILDQCIVDYGEVDTVADVERLTINFPAEHRVGTPGPLFRGLIVFVKQISSAVLVADFCHSIMDATYYELFEDDLDLALGGLPLNQPVPYKAWTESYYLLQDSKAGQPALEYHRSQVKSLVEEPVALWPTPTASLLLASDQREQGQYQLEFSLPTLIALRDHHPTVTTAVTLKAALALLTTFHTKHPQALVCNIEAARGGFPFLPSSLPRGGQLDGARVAGPTLTGVIEKLRFNPEETVLQLLYRLQAQQLLITQHANAPWRALLSEMPRLRQLYPEVANHLVFNWTGTTTFKADEKKRMHERLSRQRLFFLSTTGLMIDAGASGKDGIDFCVWLTGAVANGSSPWVREIARGLQTITTWLVEPENWERPVGSFVECLRLTQ</sequence>
<dbReference type="AlphaFoldDB" id="A0A319DB39"/>
<accession>A0A319DB39</accession>
<dbReference type="InterPro" id="IPR042099">
    <property type="entry name" value="ANL_N_sf"/>
</dbReference>
<dbReference type="RefSeq" id="XP_025495468.1">
    <property type="nucleotide sequence ID" value="XM_025640277.1"/>
</dbReference>
<dbReference type="CDD" id="cd04433">
    <property type="entry name" value="AFD_class_I"/>
    <property type="match status" value="1"/>
</dbReference>
<evidence type="ECO:0000256" key="3">
    <source>
        <dbReference type="ARBA" id="ARBA00022553"/>
    </source>
</evidence>
<feature type="domain" description="AMP-dependent synthetase/ligase" evidence="6">
    <location>
        <begin position="24"/>
        <end position="418"/>
    </location>
</feature>
<evidence type="ECO:0000259" key="6">
    <source>
        <dbReference type="Pfam" id="PF00501"/>
    </source>
</evidence>
<dbReference type="EMBL" id="KZ821680">
    <property type="protein sequence ID" value="PYH85268.1"/>
    <property type="molecule type" value="Genomic_DNA"/>
</dbReference>
<evidence type="ECO:0000256" key="5">
    <source>
        <dbReference type="SAM" id="MobiDB-lite"/>
    </source>
</evidence>
<protein>
    <submittedName>
        <fullName evidence="8">Acetyl-CoA synthetase-like protein</fullName>
    </submittedName>
</protein>
<gene>
    <name evidence="8" type="ORF">BO82DRAFT_423989</name>
</gene>
<evidence type="ECO:0000256" key="1">
    <source>
        <dbReference type="ARBA" id="ARBA00006432"/>
    </source>
</evidence>
<dbReference type="InterPro" id="IPR036736">
    <property type="entry name" value="ACP-like_sf"/>
</dbReference>
<proteinExistence type="inferred from homology"/>
<dbReference type="SUPFAM" id="SSF47336">
    <property type="entry name" value="ACP-like"/>
    <property type="match status" value="1"/>
</dbReference>
<dbReference type="Gene3D" id="3.30.559.30">
    <property type="entry name" value="Nonribosomal peptide synthetase, condensation domain"/>
    <property type="match status" value="1"/>
</dbReference>
<reference evidence="8 9" key="1">
    <citation type="submission" date="2016-12" db="EMBL/GenBank/DDBJ databases">
        <title>The genomes of Aspergillus section Nigri reveals drivers in fungal speciation.</title>
        <authorList>
            <consortium name="DOE Joint Genome Institute"/>
            <person name="Vesth T.C."/>
            <person name="Nybo J."/>
            <person name="Theobald S."/>
            <person name="Brandl J."/>
            <person name="Frisvad J.C."/>
            <person name="Nielsen K.F."/>
            <person name="Lyhne E.K."/>
            <person name="Kogle M.E."/>
            <person name="Kuo A."/>
            <person name="Riley R."/>
            <person name="Clum A."/>
            <person name="Nolan M."/>
            <person name="Lipzen A."/>
            <person name="Salamov A."/>
            <person name="Henrissat B."/>
            <person name="Wiebenga A."/>
            <person name="De Vries R.P."/>
            <person name="Grigoriev I.V."/>
            <person name="Mortensen U.H."/>
            <person name="Andersen M.R."/>
            <person name="Baker S.E."/>
        </authorList>
    </citation>
    <scope>NUCLEOTIDE SEQUENCE [LARGE SCALE GENOMIC DNA]</scope>
    <source>
        <strain evidence="8 9">CBS 121591</strain>
    </source>
</reference>
<evidence type="ECO:0000313" key="8">
    <source>
        <dbReference type="EMBL" id="PYH85268.1"/>
    </source>
</evidence>
<name>A0A319DB39_9EURO</name>
<dbReference type="InterPro" id="IPR020845">
    <property type="entry name" value="AMP-binding_CS"/>
</dbReference>
<feature type="compositionally biased region" description="Low complexity" evidence="5">
    <location>
        <begin position="664"/>
        <end position="682"/>
    </location>
</feature>
<dbReference type="InterPro" id="IPR023213">
    <property type="entry name" value="CAT-like_dom_sf"/>
</dbReference>
<dbReference type="Gene3D" id="3.30.559.10">
    <property type="entry name" value="Chloramphenicol acetyltransferase-like domain"/>
    <property type="match status" value="1"/>
</dbReference>
<dbReference type="SUPFAM" id="SSF52777">
    <property type="entry name" value="CoA-dependent acyltransferases"/>
    <property type="match status" value="2"/>
</dbReference>
<dbReference type="InterPro" id="IPR009081">
    <property type="entry name" value="PP-bd_ACP"/>
</dbReference>
<comment type="similarity">
    <text evidence="1">Belongs to the ATP-dependent AMP-binding enzyme family.</text>
</comment>
<dbReference type="Gene3D" id="3.30.300.30">
    <property type="match status" value="1"/>
</dbReference>
<dbReference type="InterPro" id="IPR045851">
    <property type="entry name" value="AMP-bd_C_sf"/>
</dbReference>
<keyword evidence="3" id="KW-0597">Phosphoprotein</keyword>
<evidence type="ECO:0000256" key="4">
    <source>
        <dbReference type="ARBA" id="ARBA00022598"/>
    </source>
</evidence>
<dbReference type="SUPFAM" id="SSF56801">
    <property type="entry name" value="Acetyl-CoA synthetase-like"/>
    <property type="match status" value="1"/>
</dbReference>
<dbReference type="Pfam" id="PF00501">
    <property type="entry name" value="AMP-binding"/>
    <property type="match status" value="1"/>
</dbReference>
<dbReference type="GO" id="GO:0031956">
    <property type="term" value="F:medium-chain fatty acid-CoA ligase activity"/>
    <property type="evidence" value="ECO:0007669"/>
    <property type="project" value="TreeGrafter"/>
</dbReference>
<dbReference type="PROSITE" id="PS00455">
    <property type="entry name" value="AMP_BINDING"/>
    <property type="match status" value="1"/>
</dbReference>
<dbReference type="OrthoDB" id="10253869at2759"/>
<dbReference type="PANTHER" id="PTHR43201:SF5">
    <property type="entry name" value="MEDIUM-CHAIN ACYL-COA LIGASE ACSF2, MITOCHONDRIAL"/>
    <property type="match status" value="1"/>
</dbReference>
<dbReference type="InterPro" id="IPR000873">
    <property type="entry name" value="AMP-dep_synth/lig_dom"/>
</dbReference>
<dbReference type="Gene3D" id="3.40.50.12780">
    <property type="entry name" value="N-terminal domain of ligase-like"/>
    <property type="match status" value="1"/>
</dbReference>
<evidence type="ECO:0000313" key="9">
    <source>
        <dbReference type="Proteomes" id="UP000248340"/>
    </source>
</evidence>
<keyword evidence="2" id="KW-0596">Phosphopantetheine</keyword>
<evidence type="ECO:0000256" key="2">
    <source>
        <dbReference type="ARBA" id="ARBA00022450"/>
    </source>
</evidence>